<dbReference type="KEGG" id="tau:Tola_1954"/>
<evidence type="ECO:0000256" key="1">
    <source>
        <dbReference type="ARBA" id="ARBA00001936"/>
    </source>
</evidence>
<name>C4L7D7_TOLAT</name>
<dbReference type="SUPFAM" id="SSF55031">
    <property type="entry name" value="Bacterial exopeptidase dimerisation domain"/>
    <property type="match status" value="1"/>
</dbReference>
<accession>C4L7D7</accession>
<dbReference type="InterPro" id="IPR002933">
    <property type="entry name" value="Peptidase_M20"/>
</dbReference>
<dbReference type="eggNOG" id="COG0624">
    <property type="taxonomic scope" value="Bacteria"/>
</dbReference>
<evidence type="ECO:0000256" key="6">
    <source>
        <dbReference type="ARBA" id="ARBA00023211"/>
    </source>
</evidence>
<dbReference type="CDD" id="cd03884">
    <property type="entry name" value="M20_bAS"/>
    <property type="match status" value="1"/>
</dbReference>
<evidence type="ECO:0000256" key="2">
    <source>
        <dbReference type="ARBA" id="ARBA00006153"/>
    </source>
</evidence>
<dbReference type="Proteomes" id="UP000009073">
    <property type="component" value="Chromosome"/>
</dbReference>
<reference evidence="11" key="1">
    <citation type="submission" date="2009-05" db="EMBL/GenBank/DDBJ databases">
        <title>Complete sequence of Tolumonas auensis DSM 9187.</title>
        <authorList>
            <consortium name="US DOE Joint Genome Institute"/>
            <person name="Lucas S."/>
            <person name="Copeland A."/>
            <person name="Lapidus A."/>
            <person name="Glavina del Rio T."/>
            <person name="Tice H."/>
            <person name="Bruce D."/>
            <person name="Goodwin L."/>
            <person name="Pitluck S."/>
            <person name="Chertkov O."/>
            <person name="Brettin T."/>
            <person name="Detter J.C."/>
            <person name="Han C."/>
            <person name="Larimer F."/>
            <person name="Land M."/>
            <person name="Hauser L."/>
            <person name="Kyrpides N."/>
            <person name="Mikhailova N."/>
            <person name="Spring S."/>
            <person name="Beller H."/>
        </authorList>
    </citation>
    <scope>NUCLEOTIDE SEQUENCE [LARGE SCALE GENOMIC DNA]</scope>
    <source>
        <strain evidence="11">DSM 9187 / TA4</strain>
    </source>
</reference>
<feature type="binding site" evidence="7">
    <location>
        <position position="89"/>
    </location>
    <ligand>
        <name>Zn(2+)</name>
        <dbReference type="ChEBI" id="CHEBI:29105"/>
        <label>1</label>
    </ligand>
</feature>
<dbReference type="GO" id="GO:0046872">
    <property type="term" value="F:metal ion binding"/>
    <property type="evidence" value="ECO:0007669"/>
    <property type="project" value="UniProtKB-KW"/>
</dbReference>
<feature type="binding site" evidence="7">
    <location>
        <position position="78"/>
    </location>
    <ligand>
        <name>Zn(2+)</name>
        <dbReference type="ChEBI" id="CHEBI:29105"/>
        <label>1</label>
    </ligand>
</feature>
<dbReference type="Pfam" id="PF07687">
    <property type="entry name" value="M20_dimer"/>
    <property type="match status" value="1"/>
</dbReference>
<comment type="cofactor">
    <cofactor evidence="7">
        <name>Zn(2+)</name>
        <dbReference type="ChEBI" id="CHEBI:29105"/>
    </cofactor>
    <text evidence="7">Binds 2 Zn(2+) ions per subunit.</text>
</comment>
<dbReference type="STRING" id="595494.Tola_1954"/>
<dbReference type="HOGENOM" id="CLU_024588_6_1_6"/>
<dbReference type="PROSITE" id="PS00758">
    <property type="entry name" value="ARGE_DAPE_CPG2_1"/>
    <property type="match status" value="1"/>
</dbReference>
<keyword evidence="7" id="KW-0862">Zinc</keyword>
<feature type="binding site" evidence="7">
    <location>
        <position position="89"/>
    </location>
    <ligand>
        <name>Zn(2+)</name>
        <dbReference type="ChEBI" id="CHEBI:29105"/>
        <label>2</label>
    </ligand>
</feature>
<keyword evidence="4 7" id="KW-0479">Metal-binding</keyword>
<dbReference type="InterPro" id="IPR010158">
    <property type="entry name" value="Amidase_Cbmase"/>
</dbReference>
<evidence type="ECO:0000256" key="3">
    <source>
        <dbReference type="ARBA" id="ARBA00011738"/>
    </source>
</evidence>
<evidence type="ECO:0000313" key="11">
    <source>
        <dbReference type="Proteomes" id="UP000009073"/>
    </source>
</evidence>
<proteinExistence type="inferred from homology"/>
<dbReference type="Gene3D" id="3.30.70.360">
    <property type="match status" value="1"/>
</dbReference>
<feature type="domain" description="Peptidase M20 dimerisation" evidence="9">
    <location>
        <begin position="208"/>
        <end position="306"/>
    </location>
</feature>
<evidence type="ECO:0000313" key="10">
    <source>
        <dbReference type="EMBL" id="ACQ93553.1"/>
    </source>
</evidence>
<dbReference type="NCBIfam" id="NF006775">
    <property type="entry name" value="PRK09290.2-5"/>
    <property type="match status" value="1"/>
</dbReference>
<feature type="binding site" evidence="7">
    <location>
        <position position="124"/>
    </location>
    <ligand>
        <name>Zn(2+)</name>
        <dbReference type="ChEBI" id="CHEBI:29105"/>
        <label>2</label>
    </ligand>
</feature>
<feature type="binding site" evidence="7">
    <location>
        <position position="378"/>
    </location>
    <ligand>
        <name>Zn(2+)</name>
        <dbReference type="ChEBI" id="CHEBI:29105"/>
        <label>2</label>
    </ligand>
</feature>
<dbReference type="PANTHER" id="PTHR32494">
    <property type="entry name" value="ALLANTOATE DEIMINASE-RELATED"/>
    <property type="match status" value="1"/>
</dbReference>
<organism evidence="10 11">
    <name type="scientific">Tolumonas auensis (strain DSM 9187 / NBRC 110442 / TA 4)</name>
    <dbReference type="NCBI Taxonomy" id="595494"/>
    <lineage>
        <taxon>Bacteria</taxon>
        <taxon>Pseudomonadati</taxon>
        <taxon>Pseudomonadota</taxon>
        <taxon>Gammaproteobacteria</taxon>
        <taxon>Aeromonadales</taxon>
        <taxon>Aeromonadaceae</taxon>
        <taxon>Tolumonas</taxon>
    </lineage>
</organism>
<keyword evidence="11" id="KW-1185">Reference proteome</keyword>
<evidence type="ECO:0000259" key="9">
    <source>
        <dbReference type="Pfam" id="PF07687"/>
    </source>
</evidence>
<dbReference type="EC" id="3.5.1.87" evidence="10"/>
<feature type="binding site" evidence="8">
    <location>
        <position position="284"/>
    </location>
    <ligand>
        <name>allantoate</name>
        <dbReference type="ChEBI" id="CHEBI:17536"/>
    </ligand>
</feature>
<dbReference type="RefSeq" id="WP_015879021.1">
    <property type="nucleotide sequence ID" value="NC_012691.1"/>
</dbReference>
<comment type="cofactor">
    <cofactor evidence="1">
        <name>Mn(2+)</name>
        <dbReference type="ChEBI" id="CHEBI:29035"/>
    </cofactor>
</comment>
<evidence type="ECO:0000256" key="7">
    <source>
        <dbReference type="PIRSR" id="PIRSR001235-1"/>
    </source>
</evidence>
<sequence length="413" mass="44436">MQEGIRIFERCNELALLSEDTDALTRVYLSAQHQQANQLAGTWMRDAGMHVWQDAVGNICGRYEGTEPEAPALLLGSHLDTVRNAGKYDGMLGVITAIELVSRLHQQNKRFPFAIEVVGFGDEEGVRFGVTLLGSRGLAGSWGDNWLDKQDSNGISLAQALCDFGLAPEQIHQAKRKSSDFIGYLELHIEQGPLLESTDLALGVVTAINGAKRLNFSFKGMAGHAGTVPMSLRQDALVGTSELILAAESIAKEFDVVATVGKIACHPGAVNVIPSDVSFSLDIRAPDNQQRDVALFEITKAAKEIATRRQLELSYDCFYSSDATPCSGFLQEKLTNAVTNVQGRSMSLASGAGHDAIAIAALCEVGMLFMRCKGGISHNPAESVQVADIDLALQALEHVLANINLPKTKNMLG</sequence>
<dbReference type="EMBL" id="CP001616">
    <property type="protein sequence ID" value="ACQ93553.1"/>
    <property type="molecule type" value="Genomic_DNA"/>
</dbReference>
<dbReference type="Pfam" id="PF01546">
    <property type="entry name" value="Peptidase_M20"/>
    <property type="match status" value="1"/>
</dbReference>
<keyword evidence="5 10" id="KW-0378">Hydrolase</keyword>
<dbReference type="Gene3D" id="3.40.630.10">
    <property type="entry name" value="Zn peptidases"/>
    <property type="match status" value="1"/>
</dbReference>
<comment type="subunit">
    <text evidence="3">Homodimer.</text>
</comment>
<feature type="binding site" evidence="8">
    <location>
        <position position="271"/>
    </location>
    <ligand>
        <name>allantoate</name>
        <dbReference type="ChEBI" id="CHEBI:17536"/>
    </ligand>
</feature>
<reference evidence="10 11" key="2">
    <citation type="journal article" date="2011" name="Stand. Genomic Sci.">
        <title>Complete genome sequence of Tolumonas auensis type strain (TA 4).</title>
        <authorList>
            <person name="Chertkov O."/>
            <person name="Copeland A."/>
            <person name="Lucas S."/>
            <person name="Lapidus A."/>
            <person name="Berry K.W."/>
            <person name="Detter J.C."/>
            <person name="Del Rio T.G."/>
            <person name="Hammon N."/>
            <person name="Dalin E."/>
            <person name="Tice H."/>
            <person name="Pitluck S."/>
            <person name="Richardson P."/>
            <person name="Bruce D."/>
            <person name="Goodwin L."/>
            <person name="Han C."/>
            <person name="Tapia R."/>
            <person name="Saunders E."/>
            <person name="Schmutz J."/>
            <person name="Brettin T."/>
            <person name="Larimer F."/>
            <person name="Land M."/>
            <person name="Hauser L."/>
            <person name="Spring S."/>
            <person name="Rohde M."/>
            <person name="Kyrpides N.C."/>
            <person name="Ivanova N."/>
            <person name="Goker M."/>
            <person name="Beller H.R."/>
            <person name="Klenk H.P."/>
            <person name="Woyke T."/>
        </authorList>
    </citation>
    <scope>NUCLEOTIDE SEQUENCE [LARGE SCALE GENOMIC DNA]</scope>
    <source>
        <strain evidence="11">DSM 9187 / TA4</strain>
    </source>
</reference>
<feature type="binding site" evidence="8">
    <location>
        <position position="213"/>
    </location>
    <ligand>
        <name>allantoate</name>
        <dbReference type="ChEBI" id="CHEBI:17536"/>
    </ligand>
</feature>
<dbReference type="PANTHER" id="PTHR32494:SF19">
    <property type="entry name" value="ALLANTOATE DEIMINASE-RELATED"/>
    <property type="match status" value="1"/>
</dbReference>
<feature type="binding site" evidence="7">
    <location>
        <position position="188"/>
    </location>
    <ligand>
        <name>Zn(2+)</name>
        <dbReference type="ChEBI" id="CHEBI:29105"/>
        <label>1</label>
    </ligand>
</feature>
<dbReference type="InterPro" id="IPR001261">
    <property type="entry name" value="ArgE/DapE_CS"/>
</dbReference>
<evidence type="ECO:0000256" key="8">
    <source>
        <dbReference type="PIRSR" id="PIRSR001235-2"/>
    </source>
</evidence>
<comment type="similarity">
    <text evidence="2">Belongs to the peptidase M20 family.</text>
</comment>
<evidence type="ECO:0000256" key="4">
    <source>
        <dbReference type="ARBA" id="ARBA00022723"/>
    </source>
</evidence>
<dbReference type="InterPro" id="IPR036264">
    <property type="entry name" value="Bact_exopeptidase_dim_dom"/>
</dbReference>
<dbReference type="SUPFAM" id="SSF53187">
    <property type="entry name" value="Zn-dependent exopeptidases"/>
    <property type="match status" value="1"/>
</dbReference>
<dbReference type="NCBIfam" id="TIGR01879">
    <property type="entry name" value="hydantase"/>
    <property type="match status" value="1"/>
</dbReference>
<gene>
    <name evidence="10" type="ordered locus">Tola_1954</name>
</gene>
<dbReference type="InterPro" id="IPR011650">
    <property type="entry name" value="Peptidase_M20_dimer"/>
</dbReference>
<dbReference type="NCBIfam" id="NF006773">
    <property type="entry name" value="PRK09290.2-2"/>
    <property type="match status" value="1"/>
</dbReference>
<dbReference type="AlphaFoldDB" id="C4L7D7"/>
<dbReference type="PIRSF" id="PIRSF001235">
    <property type="entry name" value="Amidase_carbamoylase"/>
    <property type="match status" value="1"/>
</dbReference>
<protein>
    <submittedName>
        <fullName evidence="10">Amidase, hydantoinase/carbamoylase family</fullName>
        <ecNumber evidence="10">3.5.1.87</ecNumber>
    </submittedName>
</protein>
<evidence type="ECO:0000256" key="5">
    <source>
        <dbReference type="ARBA" id="ARBA00022801"/>
    </source>
</evidence>
<keyword evidence="6" id="KW-0464">Manganese</keyword>
<dbReference type="GO" id="GO:0016813">
    <property type="term" value="F:hydrolase activity, acting on carbon-nitrogen (but not peptide) bonds, in linear amidines"/>
    <property type="evidence" value="ECO:0007669"/>
    <property type="project" value="InterPro"/>
</dbReference>
<dbReference type="GO" id="GO:0050538">
    <property type="term" value="F:N-carbamoyl-L-amino-acid hydrolase activity"/>
    <property type="evidence" value="ECO:0007669"/>
    <property type="project" value="UniProtKB-EC"/>
</dbReference>